<dbReference type="Gene3D" id="3.40.50.10330">
    <property type="entry name" value="Probable inorganic polyphosphate/atp-NAD kinase, domain 1"/>
    <property type="match status" value="1"/>
</dbReference>
<dbReference type="PANTHER" id="PTHR12358:SF106">
    <property type="entry name" value="LIPID KINASE YEGS"/>
    <property type="match status" value="1"/>
</dbReference>
<keyword evidence="8" id="KW-0460">Magnesium</keyword>
<dbReference type="InterPro" id="IPR005218">
    <property type="entry name" value="Diacylglycerol/lipid_kinase"/>
</dbReference>
<dbReference type="Pfam" id="PF00781">
    <property type="entry name" value="DAGK_cat"/>
    <property type="match status" value="1"/>
</dbReference>
<dbReference type="GO" id="GO:0005886">
    <property type="term" value="C:plasma membrane"/>
    <property type="evidence" value="ECO:0007669"/>
    <property type="project" value="TreeGrafter"/>
</dbReference>
<sequence length="243" mass="27266">VSKEIKENEFDVVAVMGGDGTINEVINGLFPTNIPINIIPSGVANVFANEVGIPINPLKACEAIYKGNLYEVDLGKINDSYFLSLASIGFDSHVLKDTPSSLKRKYGKLAYIYTGLKTIFSYEPSPIYVTVKENAKKKKCYFMVVGNVSIYGTPYVKMTPKASVNDGLLDVCLFKKENFINYFRYFLGAIFKIHTQFPDVEYFQTDKFYVESEKPLLVEVDGDVWGELPTTFSILKQGLRVLL</sequence>
<dbReference type="GO" id="GO:0008654">
    <property type="term" value="P:phospholipid biosynthetic process"/>
    <property type="evidence" value="ECO:0007669"/>
    <property type="project" value="UniProtKB-KW"/>
</dbReference>
<dbReference type="Gene3D" id="2.60.200.40">
    <property type="match status" value="1"/>
</dbReference>
<feature type="non-terminal residue" evidence="13">
    <location>
        <position position="1"/>
    </location>
</feature>
<dbReference type="InterPro" id="IPR045540">
    <property type="entry name" value="YegS/DAGK_C"/>
</dbReference>
<evidence type="ECO:0000256" key="4">
    <source>
        <dbReference type="ARBA" id="ARBA00022723"/>
    </source>
</evidence>
<dbReference type="PANTHER" id="PTHR12358">
    <property type="entry name" value="SPHINGOSINE KINASE"/>
    <property type="match status" value="1"/>
</dbReference>
<proteinExistence type="predicted"/>
<evidence type="ECO:0000256" key="10">
    <source>
        <dbReference type="ARBA" id="ARBA00023209"/>
    </source>
</evidence>
<name>X0YNQ9_9ZZZZ</name>
<dbReference type="NCBIfam" id="TIGR00147">
    <property type="entry name" value="YegS/Rv2252/BmrU family lipid kinase"/>
    <property type="match status" value="1"/>
</dbReference>
<evidence type="ECO:0000256" key="2">
    <source>
        <dbReference type="ARBA" id="ARBA00022516"/>
    </source>
</evidence>
<evidence type="ECO:0000256" key="6">
    <source>
        <dbReference type="ARBA" id="ARBA00022777"/>
    </source>
</evidence>
<evidence type="ECO:0000313" key="13">
    <source>
        <dbReference type="EMBL" id="GAG57919.1"/>
    </source>
</evidence>
<keyword evidence="10" id="KW-0594">Phospholipid biosynthesis</keyword>
<evidence type="ECO:0000256" key="9">
    <source>
        <dbReference type="ARBA" id="ARBA00023098"/>
    </source>
</evidence>
<dbReference type="AlphaFoldDB" id="X0YNQ9"/>
<keyword evidence="5" id="KW-0547">Nucleotide-binding</keyword>
<dbReference type="InterPro" id="IPR001206">
    <property type="entry name" value="Diacylglycerol_kinase_cat_dom"/>
</dbReference>
<evidence type="ECO:0000256" key="8">
    <source>
        <dbReference type="ARBA" id="ARBA00022842"/>
    </source>
</evidence>
<keyword evidence="2" id="KW-0444">Lipid biosynthesis</keyword>
<gene>
    <name evidence="13" type="ORF">S01H4_03521</name>
</gene>
<keyword evidence="4" id="KW-0479">Metal-binding</keyword>
<dbReference type="InterPro" id="IPR050187">
    <property type="entry name" value="Lipid_Phosphate_FormReg"/>
</dbReference>
<feature type="domain" description="DAGKc" evidence="12">
    <location>
        <begin position="1"/>
        <end position="81"/>
    </location>
</feature>
<dbReference type="GO" id="GO:0016301">
    <property type="term" value="F:kinase activity"/>
    <property type="evidence" value="ECO:0007669"/>
    <property type="project" value="UniProtKB-KW"/>
</dbReference>
<dbReference type="Pfam" id="PF19279">
    <property type="entry name" value="YegS_C"/>
    <property type="match status" value="1"/>
</dbReference>
<evidence type="ECO:0000256" key="5">
    <source>
        <dbReference type="ARBA" id="ARBA00022741"/>
    </source>
</evidence>
<keyword evidence="7" id="KW-0067">ATP-binding</keyword>
<evidence type="ECO:0000256" key="3">
    <source>
        <dbReference type="ARBA" id="ARBA00022679"/>
    </source>
</evidence>
<keyword evidence="6" id="KW-0418">Kinase</keyword>
<keyword evidence="3" id="KW-0808">Transferase</keyword>
<comment type="caution">
    <text evidence="13">The sequence shown here is derived from an EMBL/GenBank/DDBJ whole genome shotgun (WGS) entry which is preliminary data.</text>
</comment>
<evidence type="ECO:0000259" key="12">
    <source>
        <dbReference type="PROSITE" id="PS50146"/>
    </source>
</evidence>
<organism evidence="13">
    <name type="scientific">marine sediment metagenome</name>
    <dbReference type="NCBI Taxonomy" id="412755"/>
    <lineage>
        <taxon>unclassified sequences</taxon>
        <taxon>metagenomes</taxon>
        <taxon>ecological metagenomes</taxon>
    </lineage>
</organism>
<accession>X0YNQ9</accession>
<dbReference type="GO" id="GO:0046872">
    <property type="term" value="F:metal ion binding"/>
    <property type="evidence" value="ECO:0007669"/>
    <property type="project" value="UniProtKB-KW"/>
</dbReference>
<keyword evidence="9" id="KW-0443">Lipid metabolism</keyword>
<dbReference type="InterPro" id="IPR016064">
    <property type="entry name" value="NAD/diacylglycerol_kinase_sf"/>
</dbReference>
<evidence type="ECO:0000256" key="11">
    <source>
        <dbReference type="ARBA" id="ARBA00023264"/>
    </source>
</evidence>
<dbReference type="InterPro" id="IPR017438">
    <property type="entry name" value="ATP-NAD_kinase_N"/>
</dbReference>
<dbReference type="GO" id="GO:0005524">
    <property type="term" value="F:ATP binding"/>
    <property type="evidence" value="ECO:0007669"/>
    <property type="project" value="UniProtKB-KW"/>
</dbReference>
<comment type="cofactor">
    <cofactor evidence="1">
        <name>Mg(2+)</name>
        <dbReference type="ChEBI" id="CHEBI:18420"/>
    </cofactor>
</comment>
<keyword evidence="11" id="KW-1208">Phospholipid metabolism</keyword>
<reference evidence="13" key="1">
    <citation type="journal article" date="2014" name="Front. Microbiol.">
        <title>High frequency of phylogenetically diverse reductive dehalogenase-homologous genes in deep subseafloor sedimentary metagenomes.</title>
        <authorList>
            <person name="Kawai M."/>
            <person name="Futagami T."/>
            <person name="Toyoda A."/>
            <person name="Takaki Y."/>
            <person name="Nishi S."/>
            <person name="Hori S."/>
            <person name="Arai W."/>
            <person name="Tsubouchi T."/>
            <person name="Morono Y."/>
            <person name="Uchiyama I."/>
            <person name="Ito T."/>
            <person name="Fujiyama A."/>
            <person name="Inagaki F."/>
            <person name="Takami H."/>
        </authorList>
    </citation>
    <scope>NUCLEOTIDE SEQUENCE</scope>
    <source>
        <strain evidence="13">Expedition CK06-06</strain>
    </source>
</reference>
<evidence type="ECO:0000256" key="1">
    <source>
        <dbReference type="ARBA" id="ARBA00001946"/>
    </source>
</evidence>
<dbReference type="PROSITE" id="PS50146">
    <property type="entry name" value="DAGK"/>
    <property type="match status" value="1"/>
</dbReference>
<dbReference type="SUPFAM" id="SSF111331">
    <property type="entry name" value="NAD kinase/diacylglycerol kinase-like"/>
    <property type="match status" value="1"/>
</dbReference>
<dbReference type="EMBL" id="BART01000870">
    <property type="protein sequence ID" value="GAG57919.1"/>
    <property type="molecule type" value="Genomic_DNA"/>
</dbReference>
<evidence type="ECO:0000256" key="7">
    <source>
        <dbReference type="ARBA" id="ARBA00022840"/>
    </source>
</evidence>
<protein>
    <recommendedName>
        <fullName evidence="12">DAGKc domain-containing protein</fullName>
    </recommendedName>
</protein>